<dbReference type="InterPro" id="IPR011712">
    <property type="entry name" value="Sig_transdc_His_kin_sub3_dim/P"/>
</dbReference>
<evidence type="ECO:0000256" key="6">
    <source>
        <dbReference type="ARBA" id="ARBA00022777"/>
    </source>
</evidence>
<reference evidence="13" key="1">
    <citation type="journal article" date="2019" name="Int. J. Syst. Evol. Microbiol.">
        <title>The Global Catalogue of Microorganisms (GCM) 10K type strain sequencing project: providing services to taxonomists for standard genome sequencing and annotation.</title>
        <authorList>
            <consortium name="The Broad Institute Genomics Platform"/>
            <consortium name="The Broad Institute Genome Sequencing Center for Infectious Disease"/>
            <person name="Wu L."/>
            <person name="Ma J."/>
        </authorList>
    </citation>
    <scope>NUCLEOTIDE SEQUENCE [LARGE SCALE GENOMIC DNA]</scope>
    <source>
        <strain evidence="13">JCM 14545</strain>
    </source>
</reference>
<dbReference type="Pfam" id="PF02518">
    <property type="entry name" value="HATPase_c"/>
    <property type="match status" value="1"/>
</dbReference>
<keyword evidence="9" id="KW-0472">Membrane</keyword>
<keyword evidence="4" id="KW-0808">Transferase</keyword>
<evidence type="ECO:0000256" key="7">
    <source>
        <dbReference type="ARBA" id="ARBA00022840"/>
    </source>
</evidence>
<evidence type="ECO:0000256" key="2">
    <source>
        <dbReference type="ARBA" id="ARBA00012438"/>
    </source>
</evidence>
<feature type="domain" description="Histidine kinase/HSP90-like ATPase" evidence="10">
    <location>
        <begin position="288"/>
        <end position="370"/>
    </location>
</feature>
<dbReference type="PANTHER" id="PTHR24421">
    <property type="entry name" value="NITRATE/NITRITE SENSOR PROTEIN NARX-RELATED"/>
    <property type="match status" value="1"/>
</dbReference>
<name>A0ABP5CQG4_9PSEU</name>
<keyword evidence="3" id="KW-0597">Phosphoprotein</keyword>
<dbReference type="Gene3D" id="1.20.5.1930">
    <property type="match status" value="1"/>
</dbReference>
<sequence>MFRDHEGRRIPTVGDVLLTVAPTAFVVGATTVFGHWQQWHDSRPLDVLGYAWLVCAGLPLLLNRRFPLTAFLLSGVLGWTYFWPGYPGGPVLLLAAIALFLLTKHRGPLVAGLAGGGLVVAGLVAQFVRGGLELNATAAIFPTLMVAVIGIATAVRTRISAIRATRERAAEHQQRLAEQERLRIAREVHDVVAHSLAMINVQAGVGAHVADRRPDQAKEALRTIKEASAAALVDLRATLAVLRGAEPHAPAPSLRQMAELLDHTRATGLHVRVHGSPGDLPAPTDAAAYRILQESLTNVVRHANQPKVVDVRFSRADGMLELVVHDDGMGAREPKAGNGLRGMRERAEALGGQVLAAAVVDGFEVRAVLPVEGGE</sequence>
<feature type="transmembrane region" description="Helical" evidence="9">
    <location>
        <begin position="82"/>
        <end position="102"/>
    </location>
</feature>
<evidence type="ECO:0000256" key="8">
    <source>
        <dbReference type="ARBA" id="ARBA00023012"/>
    </source>
</evidence>
<keyword evidence="13" id="KW-1185">Reference proteome</keyword>
<evidence type="ECO:0000256" key="9">
    <source>
        <dbReference type="SAM" id="Phobius"/>
    </source>
</evidence>
<evidence type="ECO:0000259" key="11">
    <source>
        <dbReference type="Pfam" id="PF07730"/>
    </source>
</evidence>
<evidence type="ECO:0000256" key="1">
    <source>
        <dbReference type="ARBA" id="ARBA00000085"/>
    </source>
</evidence>
<dbReference type="Gene3D" id="3.30.565.10">
    <property type="entry name" value="Histidine kinase-like ATPase, C-terminal domain"/>
    <property type="match status" value="1"/>
</dbReference>
<keyword evidence="8" id="KW-0902">Two-component regulatory system</keyword>
<feature type="transmembrane region" description="Helical" evidence="9">
    <location>
        <begin position="134"/>
        <end position="155"/>
    </location>
</feature>
<dbReference type="EC" id="2.7.13.3" evidence="2"/>
<dbReference type="EMBL" id="BAAANN010000017">
    <property type="protein sequence ID" value="GAA1967293.1"/>
    <property type="molecule type" value="Genomic_DNA"/>
</dbReference>
<dbReference type="GO" id="GO:0016301">
    <property type="term" value="F:kinase activity"/>
    <property type="evidence" value="ECO:0007669"/>
    <property type="project" value="UniProtKB-KW"/>
</dbReference>
<evidence type="ECO:0000259" key="10">
    <source>
        <dbReference type="Pfam" id="PF02518"/>
    </source>
</evidence>
<organism evidence="12 13">
    <name type="scientific">Amycolatopsis minnesotensis</name>
    <dbReference type="NCBI Taxonomy" id="337894"/>
    <lineage>
        <taxon>Bacteria</taxon>
        <taxon>Bacillati</taxon>
        <taxon>Actinomycetota</taxon>
        <taxon>Actinomycetes</taxon>
        <taxon>Pseudonocardiales</taxon>
        <taxon>Pseudonocardiaceae</taxon>
        <taxon>Amycolatopsis</taxon>
    </lineage>
</organism>
<dbReference type="PANTHER" id="PTHR24421:SF10">
    <property type="entry name" value="NITRATE_NITRITE SENSOR PROTEIN NARQ"/>
    <property type="match status" value="1"/>
</dbReference>
<feature type="transmembrane region" description="Helical" evidence="9">
    <location>
        <begin position="12"/>
        <end position="33"/>
    </location>
</feature>
<feature type="domain" description="Signal transduction histidine kinase subgroup 3 dimerisation and phosphoacceptor" evidence="11">
    <location>
        <begin position="180"/>
        <end position="244"/>
    </location>
</feature>
<dbReference type="InterPro" id="IPR036890">
    <property type="entry name" value="HATPase_C_sf"/>
</dbReference>
<evidence type="ECO:0000313" key="13">
    <source>
        <dbReference type="Proteomes" id="UP001501116"/>
    </source>
</evidence>
<proteinExistence type="predicted"/>
<keyword evidence="5" id="KW-0547">Nucleotide-binding</keyword>
<dbReference type="RefSeq" id="WP_344421980.1">
    <property type="nucleotide sequence ID" value="NZ_BAAANN010000017.1"/>
</dbReference>
<dbReference type="Pfam" id="PF07730">
    <property type="entry name" value="HisKA_3"/>
    <property type="match status" value="1"/>
</dbReference>
<evidence type="ECO:0000256" key="5">
    <source>
        <dbReference type="ARBA" id="ARBA00022741"/>
    </source>
</evidence>
<dbReference type="SUPFAM" id="SSF55874">
    <property type="entry name" value="ATPase domain of HSP90 chaperone/DNA topoisomerase II/histidine kinase"/>
    <property type="match status" value="1"/>
</dbReference>
<keyword evidence="6 12" id="KW-0418">Kinase</keyword>
<dbReference type="InterPro" id="IPR050482">
    <property type="entry name" value="Sensor_HK_TwoCompSys"/>
</dbReference>
<feature type="transmembrane region" description="Helical" evidence="9">
    <location>
        <begin position="109"/>
        <end position="128"/>
    </location>
</feature>
<comment type="catalytic activity">
    <reaction evidence="1">
        <text>ATP + protein L-histidine = ADP + protein N-phospho-L-histidine.</text>
        <dbReference type="EC" id="2.7.13.3"/>
    </reaction>
</comment>
<keyword evidence="9" id="KW-0812">Transmembrane</keyword>
<evidence type="ECO:0000256" key="4">
    <source>
        <dbReference type="ARBA" id="ARBA00022679"/>
    </source>
</evidence>
<keyword evidence="9" id="KW-1133">Transmembrane helix</keyword>
<evidence type="ECO:0000313" key="12">
    <source>
        <dbReference type="EMBL" id="GAA1967293.1"/>
    </source>
</evidence>
<keyword evidence="7" id="KW-0067">ATP-binding</keyword>
<protein>
    <recommendedName>
        <fullName evidence="2">histidine kinase</fullName>
        <ecNumber evidence="2">2.7.13.3</ecNumber>
    </recommendedName>
</protein>
<accession>A0ABP5CQG4</accession>
<dbReference type="Proteomes" id="UP001501116">
    <property type="component" value="Unassembled WGS sequence"/>
</dbReference>
<evidence type="ECO:0000256" key="3">
    <source>
        <dbReference type="ARBA" id="ARBA00022553"/>
    </source>
</evidence>
<gene>
    <name evidence="12" type="ORF">GCM10009754_44900</name>
</gene>
<comment type="caution">
    <text evidence="12">The sequence shown here is derived from an EMBL/GenBank/DDBJ whole genome shotgun (WGS) entry which is preliminary data.</text>
</comment>
<dbReference type="CDD" id="cd16917">
    <property type="entry name" value="HATPase_UhpB-NarQ-NarX-like"/>
    <property type="match status" value="1"/>
</dbReference>
<dbReference type="InterPro" id="IPR003594">
    <property type="entry name" value="HATPase_dom"/>
</dbReference>